<protein>
    <submittedName>
        <fullName evidence="2">Uncharacterized protein</fullName>
    </submittedName>
</protein>
<dbReference type="AlphaFoldDB" id="A0A151QQ33"/>
<name>A0A151QQ33_CAJCA</name>
<proteinExistence type="predicted"/>
<evidence type="ECO:0000313" key="3">
    <source>
        <dbReference type="Proteomes" id="UP000075243"/>
    </source>
</evidence>
<dbReference type="OMA" id="ATHYEKL"/>
<dbReference type="STRING" id="3821.A0A151QQ33"/>
<feature type="region of interest" description="Disordered" evidence="1">
    <location>
        <begin position="1"/>
        <end position="101"/>
    </location>
</feature>
<dbReference type="Proteomes" id="UP000075243">
    <property type="component" value="Unassembled WGS sequence"/>
</dbReference>
<reference evidence="2" key="1">
    <citation type="journal article" date="2012" name="Nat. Biotechnol.">
        <title>Draft genome sequence of pigeonpea (Cajanus cajan), an orphan legume crop of resource-poor farmers.</title>
        <authorList>
            <person name="Varshney R.K."/>
            <person name="Chen W."/>
            <person name="Li Y."/>
            <person name="Bharti A.K."/>
            <person name="Saxena R.K."/>
            <person name="Schlueter J.A."/>
            <person name="Donoghue M.T."/>
            <person name="Azam S."/>
            <person name="Fan G."/>
            <person name="Whaley A.M."/>
            <person name="Farmer A.D."/>
            <person name="Sheridan J."/>
            <person name="Iwata A."/>
            <person name="Tuteja R."/>
            <person name="Penmetsa R.V."/>
            <person name="Wu W."/>
            <person name="Upadhyaya H.D."/>
            <person name="Yang S.P."/>
            <person name="Shah T."/>
            <person name="Saxena K.B."/>
            <person name="Michael T."/>
            <person name="McCombie W.R."/>
            <person name="Yang B."/>
            <person name="Zhang G."/>
            <person name="Yang H."/>
            <person name="Wang J."/>
            <person name="Spillane C."/>
            <person name="Cook D.R."/>
            <person name="May G.D."/>
            <person name="Xu X."/>
            <person name="Jackson S.A."/>
        </authorList>
    </citation>
    <scope>NUCLEOTIDE SEQUENCE [LARGE SCALE GENOMIC DNA]</scope>
</reference>
<dbReference type="EMBL" id="KQ485302">
    <property type="protein sequence ID" value="KYP32408.1"/>
    <property type="molecule type" value="Genomic_DNA"/>
</dbReference>
<feature type="compositionally biased region" description="Polar residues" evidence="1">
    <location>
        <begin position="27"/>
        <end position="53"/>
    </location>
</feature>
<organism evidence="2 3">
    <name type="scientific">Cajanus cajan</name>
    <name type="common">Pigeon pea</name>
    <name type="synonym">Cajanus indicus</name>
    <dbReference type="NCBI Taxonomy" id="3821"/>
    <lineage>
        <taxon>Eukaryota</taxon>
        <taxon>Viridiplantae</taxon>
        <taxon>Streptophyta</taxon>
        <taxon>Embryophyta</taxon>
        <taxon>Tracheophyta</taxon>
        <taxon>Spermatophyta</taxon>
        <taxon>Magnoliopsida</taxon>
        <taxon>eudicotyledons</taxon>
        <taxon>Gunneridae</taxon>
        <taxon>Pentapetalae</taxon>
        <taxon>rosids</taxon>
        <taxon>fabids</taxon>
        <taxon>Fabales</taxon>
        <taxon>Fabaceae</taxon>
        <taxon>Papilionoideae</taxon>
        <taxon>50 kb inversion clade</taxon>
        <taxon>NPAAA clade</taxon>
        <taxon>indigoferoid/millettioid clade</taxon>
        <taxon>Phaseoleae</taxon>
        <taxon>Cajanus</taxon>
    </lineage>
</organism>
<accession>A0A151QQ33</accession>
<evidence type="ECO:0000313" key="2">
    <source>
        <dbReference type="EMBL" id="KYP32408.1"/>
    </source>
</evidence>
<keyword evidence="3" id="KW-1185">Reference proteome</keyword>
<gene>
    <name evidence="2" type="ORF">KK1_046928</name>
</gene>
<feature type="compositionally biased region" description="Basic residues" evidence="1">
    <location>
        <begin position="7"/>
        <end position="23"/>
    </location>
</feature>
<dbReference type="Gramene" id="C.cajan_45522.t">
    <property type="protein sequence ID" value="C.cajan_45522.t"/>
    <property type="gene ID" value="C.cajan_45522"/>
</dbReference>
<evidence type="ECO:0000256" key="1">
    <source>
        <dbReference type="SAM" id="MobiDB-lite"/>
    </source>
</evidence>
<sequence>MPDRGRGGGRRPPNRGGRGHIRGRPPSTTNSPTNIHISTSKSTNPIGQTSQHALQEEHNPTIVGESVPATVFREDTPSTLEGSLTPEYPPPSESGHPHDQRPWLYAEKGEFTPANGPSVVISRIIRQKFDQPSPSWKKVTLDLRDRWFGEFKKEFRWDPQQEQAIRSVFETKGSRILKNSMNKVRNGQDNGTWIQASVRAALDQHWGSKSFKNKSSTAKANRAVDKGASTYCGGSISTATHYEKLVFLIQLESQYCMTLIL</sequence>